<keyword evidence="4" id="KW-0443">Lipid metabolism</keyword>
<evidence type="ECO:0000256" key="9">
    <source>
        <dbReference type="ARBA" id="ARBA00023264"/>
    </source>
</evidence>
<organism evidence="12 13">
    <name type="scientific">Elizabethkingia anophelis NUHP1</name>
    <dbReference type="NCBI Taxonomy" id="1338011"/>
    <lineage>
        <taxon>Bacteria</taxon>
        <taxon>Pseudomonadati</taxon>
        <taxon>Bacteroidota</taxon>
        <taxon>Flavobacteriia</taxon>
        <taxon>Flavobacteriales</taxon>
        <taxon>Weeksellaceae</taxon>
        <taxon>Elizabethkingia</taxon>
    </lineage>
</organism>
<keyword evidence="2" id="KW-0444">Lipid biosynthesis</keyword>
<dbReference type="STRING" id="1338011.BD94_0181"/>
<keyword evidence="3" id="KW-0210">Decarboxylase</keyword>
<evidence type="ECO:0000256" key="4">
    <source>
        <dbReference type="ARBA" id="ARBA00023098"/>
    </source>
</evidence>
<accession>A0A077E8Q7</accession>
<keyword evidence="1" id="KW-1003">Cell membrane</keyword>
<evidence type="ECO:0000313" key="13">
    <source>
        <dbReference type="Proteomes" id="UP000028933"/>
    </source>
</evidence>
<keyword evidence="6" id="KW-0865">Zymogen</keyword>
<evidence type="ECO:0000256" key="10">
    <source>
        <dbReference type="ARBA" id="ARBA00023317"/>
    </source>
</evidence>
<dbReference type="Pfam" id="PF02666">
    <property type="entry name" value="PS_Dcarbxylase"/>
    <property type="match status" value="1"/>
</dbReference>
<evidence type="ECO:0000256" key="7">
    <source>
        <dbReference type="ARBA" id="ARBA00023209"/>
    </source>
</evidence>
<keyword evidence="7" id="KW-0594">Phospholipid biosynthesis</keyword>
<dbReference type="eggNOG" id="COG0688">
    <property type="taxonomic scope" value="Bacteria"/>
</dbReference>
<dbReference type="InterPro" id="IPR003817">
    <property type="entry name" value="PS_Dcarbxylase"/>
</dbReference>
<evidence type="ECO:0000256" key="1">
    <source>
        <dbReference type="ARBA" id="ARBA00022475"/>
    </source>
</evidence>
<dbReference type="RefSeq" id="WP_009086578.1">
    <property type="nucleotide sequence ID" value="NZ_CP007547.1"/>
</dbReference>
<keyword evidence="11" id="KW-0812">Transmembrane</keyword>
<dbReference type="HOGENOM" id="CLU_072492_1_0_10"/>
<evidence type="ECO:0000256" key="8">
    <source>
        <dbReference type="ARBA" id="ARBA00023239"/>
    </source>
</evidence>
<dbReference type="AlphaFoldDB" id="A0A077E8Q7"/>
<dbReference type="EMBL" id="CP007547">
    <property type="protein sequence ID" value="AIL43956.1"/>
    <property type="molecule type" value="Genomic_DNA"/>
</dbReference>
<feature type="transmembrane region" description="Helical" evidence="11">
    <location>
        <begin position="34"/>
        <end position="51"/>
    </location>
</feature>
<dbReference type="GO" id="GO:0008654">
    <property type="term" value="P:phospholipid biosynthetic process"/>
    <property type="evidence" value="ECO:0007669"/>
    <property type="project" value="UniProtKB-KW"/>
</dbReference>
<dbReference type="GO" id="GO:0004609">
    <property type="term" value="F:phosphatidylserine decarboxylase activity"/>
    <property type="evidence" value="ECO:0007669"/>
    <property type="project" value="InterPro"/>
</dbReference>
<keyword evidence="10" id="KW-0670">Pyruvate</keyword>
<evidence type="ECO:0000256" key="2">
    <source>
        <dbReference type="ARBA" id="ARBA00022516"/>
    </source>
</evidence>
<sequence>MKFHKEGKGTLFTVLLAIIIISGVSIYFLKMWSLLIIIPLLVLYGFVMWFFRNPERNILDQVENVIAPVDGKVVMIKKVFEGEVLQQECLQISIFMSPLNVHVCRYPVTGEVTYKKYHKGKYLVAWHEKSSELNERTTMAVKTLTGTNVVFRQIAGYVARRIVFYPEVGDSAKAGHEYGFIKFGSRMDVFLPLDTEVICKIGDITKGGIDVIAKLPAESK</sequence>
<evidence type="ECO:0000256" key="3">
    <source>
        <dbReference type="ARBA" id="ARBA00022793"/>
    </source>
</evidence>
<evidence type="ECO:0000256" key="5">
    <source>
        <dbReference type="ARBA" id="ARBA00023136"/>
    </source>
</evidence>
<dbReference type="PANTHER" id="PTHR35809">
    <property type="entry name" value="ARCHAETIDYLSERINE DECARBOXYLASE PROENZYME-RELATED"/>
    <property type="match status" value="1"/>
</dbReference>
<dbReference type="InterPro" id="IPR033175">
    <property type="entry name" value="PSD-A"/>
</dbReference>
<gene>
    <name evidence="12" type="ORF">BD94_0181</name>
</gene>
<evidence type="ECO:0000313" key="12">
    <source>
        <dbReference type="EMBL" id="AIL43956.1"/>
    </source>
</evidence>
<reference evidence="12" key="2">
    <citation type="journal article" date="2015" name="Genome Biol. Evol.">
        <title>Complete Genome Sequence and Transcriptomic Analysis of the Novel Pathogen Elizabethkingia anophelis in Response to Oxidative Stress.</title>
        <authorList>
            <person name="Li Y."/>
            <person name="Liu Y."/>
            <person name="Chew S.C."/>
            <person name="Tay M."/>
            <person name="Salido M.M."/>
            <person name="Teo J."/>
            <person name="Lauro F.M."/>
            <person name="Givskov M."/>
            <person name="Yang L."/>
        </authorList>
    </citation>
    <scope>NUCLEOTIDE SEQUENCE</scope>
    <source>
        <strain evidence="12">NUHP1</strain>
    </source>
</reference>
<evidence type="ECO:0000256" key="11">
    <source>
        <dbReference type="SAM" id="Phobius"/>
    </source>
</evidence>
<proteinExistence type="predicted"/>
<dbReference type="KEGG" id="eao:BD94_0181"/>
<dbReference type="Proteomes" id="UP000028933">
    <property type="component" value="Chromosome"/>
</dbReference>
<protein>
    <submittedName>
        <fullName evidence="12">Phosphatidylserine decarboxylase</fullName>
    </submittedName>
</protein>
<name>A0A077E8Q7_9FLAO</name>
<keyword evidence="11" id="KW-1133">Transmembrane helix</keyword>
<dbReference type="NCBIfam" id="NF003678">
    <property type="entry name" value="PRK05305.1-2"/>
    <property type="match status" value="1"/>
</dbReference>
<keyword evidence="9" id="KW-1208">Phospholipid metabolism</keyword>
<feature type="transmembrane region" description="Helical" evidence="11">
    <location>
        <begin position="9"/>
        <end position="28"/>
    </location>
</feature>
<keyword evidence="8" id="KW-0456">Lyase</keyword>
<keyword evidence="5 11" id="KW-0472">Membrane</keyword>
<dbReference type="PANTHER" id="PTHR35809:SF1">
    <property type="entry name" value="ARCHAETIDYLSERINE DECARBOXYLASE PROENZYME-RELATED"/>
    <property type="match status" value="1"/>
</dbReference>
<evidence type="ECO:0000256" key="6">
    <source>
        <dbReference type="ARBA" id="ARBA00023145"/>
    </source>
</evidence>
<reference evidence="12" key="1">
    <citation type="journal article" date="2013" name="Lancet">
        <title>First case of E anophelis outbreak in an intensive-care unit.</title>
        <authorList>
            <person name="Teo J."/>
            <person name="Tan S.Y."/>
            <person name="Tay M."/>
            <person name="Ding Y."/>
            <person name="Kjelleberg S."/>
            <person name="Givskov M."/>
            <person name="Lin R.T."/>
            <person name="Yang L."/>
        </authorList>
    </citation>
    <scope>NUCLEOTIDE SEQUENCE [LARGE SCALE GENOMIC DNA]</scope>
    <source>
        <strain evidence="12">NUHP1</strain>
    </source>
</reference>
<dbReference type="GeneID" id="56685286"/>